<name>A0A8J8MCQ6_9FIRM</name>
<accession>A0A8J8MCQ6</accession>
<keyword evidence="4" id="KW-0413">Isomerase</keyword>
<dbReference type="Proteomes" id="UP000677305">
    <property type="component" value="Chromosome"/>
</dbReference>
<dbReference type="Gene3D" id="3.40.50.10230">
    <property type="entry name" value="Cobalamin biosynthesis CobH/CbiC, precorrin-8X methylmutase"/>
    <property type="match status" value="1"/>
</dbReference>
<evidence type="ECO:0000256" key="3">
    <source>
        <dbReference type="ARBA" id="ARBA00022573"/>
    </source>
</evidence>
<organism evidence="6 7">
    <name type="scientific">Vallitalea guaymasensis</name>
    <dbReference type="NCBI Taxonomy" id="1185412"/>
    <lineage>
        <taxon>Bacteria</taxon>
        <taxon>Bacillati</taxon>
        <taxon>Bacillota</taxon>
        <taxon>Clostridia</taxon>
        <taxon>Lachnospirales</taxon>
        <taxon>Vallitaleaceae</taxon>
        <taxon>Vallitalea</taxon>
    </lineage>
</organism>
<dbReference type="AlphaFoldDB" id="A0A8J8MCQ6"/>
<dbReference type="SUPFAM" id="SSF63965">
    <property type="entry name" value="Precorrin-8X methylmutase CbiC/CobH"/>
    <property type="match status" value="1"/>
</dbReference>
<dbReference type="GO" id="GO:0009236">
    <property type="term" value="P:cobalamin biosynthetic process"/>
    <property type="evidence" value="ECO:0007669"/>
    <property type="project" value="UniProtKB-UniPathway"/>
</dbReference>
<comment type="pathway">
    <text evidence="1">Cofactor biosynthesis; adenosylcobalamin biosynthesis.</text>
</comment>
<dbReference type="UniPathway" id="UPA00148"/>
<evidence type="ECO:0000256" key="4">
    <source>
        <dbReference type="ARBA" id="ARBA00023235"/>
    </source>
</evidence>
<evidence type="ECO:0000313" key="7">
    <source>
        <dbReference type="Proteomes" id="UP000677305"/>
    </source>
</evidence>
<protein>
    <submittedName>
        <fullName evidence="6">Precorrin-8X methylmutase</fullName>
    </submittedName>
</protein>
<dbReference type="Pfam" id="PF02570">
    <property type="entry name" value="CbiC"/>
    <property type="match status" value="1"/>
</dbReference>
<feature type="domain" description="Cobalamin biosynthesis precorrin-8X methylmutase CobH/CbiC" evidence="5">
    <location>
        <begin position="10"/>
        <end position="205"/>
    </location>
</feature>
<dbReference type="InterPro" id="IPR036588">
    <property type="entry name" value="CobH/CbiC_sf"/>
</dbReference>
<comment type="similarity">
    <text evidence="2">Belongs to the CobH/CbiC family.</text>
</comment>
<proteinExistence type="inferred from homology"/>
<keyword evidence="3" id="KW-0169">Cobalamin biosynthesis</keyword>
<dbReference type="RefSeq" id="WP_212690710.1">
    <property type="nucleotide sequence ID" value="NZ_CP058561.1"/>
</dbReference>
<evidence type="ECO:0000259" key="5">
    <source>
        <dbReference type="Pfam" id="PF02570"/>
    </source>
</evidence>
<dbReference type="InterPro" id="IPR003722">
    <property type="entry name" value="Cbl_synth_CobH/CbiC"/>
</dbReference>
<keyword evidence="7" id="KW-1185">Reference proteome</keyword>
<dbReference type="PANTHER" id="PTHR43588:SF1">
    <property type="entry name" value="COBALT-PRECORRIN-8 METHYLMUTASE"/>
    <property type="match status" value="1"/>
</dbReference>
<dbReference type="EMBL" id="CP058561">
    <property type="protein sequence ID" value="QUH30557.1"/>
    <property type="molecule type" value="Genomic_DNA"/>
</dbReference>
<dbReference type="KEGG" id="vgu:HYG85_17230"/>
<dbReference type="GO" id="GO:0016993">
    <property type="term" value="F:precorrin-8X methylmutase activity"/>
    <property type="evidence" value="ECO:0007669"/>
    <property type="project" value="InterPro"/>
</dbReference>
<gene>
    <name evidence="6" type="ORF">HYG85_17230</name>
</gene>
<evidence type="ECO:0000313" key="6">
    <source>
        <dbReference type="EMBL" id="QUH30557.1"/>
    </source>
</evidence>
<evidence type="ECO:0000256" key="1">
    <source>
        <dbReference type="ARBA" id="ARBA00004953"/>
    </source>
</evidence>
<sequence>MHDFIANPRKIEDESFRIIYDSMKNTDLEPLRLSIMQRVIHTTTDFIYEDILLFKEQVENIILEAFEKGCTIITDTQMIKAGVSKKLTEQLGIKIECLVGSEEAYKISKEQGITRSMAAVDLALKIPGDKVFAVGNAPTALFRLIDEKNKNELDTVKAVIGVPVGFVGACESKDALWDEDIPSIITKGRKGGSTIAVAIINAVLREAVKKVGKQ</sequence>
<reference evidence="6 7" key="1">
    <citation type="submission" date="2020-07" db="EMBL/GenBank/DDBJ databases">
        <title>Vallitalea guaymasensis genome.</title>
        <authorList>
            <person name="Postec A."/>
        </authorList>
    </citation>
    <scope>NUCLEOTIDE SEQUENCE [LARGE SCALE GENOMIC DNA]</scope>
    <source>
        <strain evidence="6 7">Ra1766G1</strain>
    </source>
</reference>
<dbReference type="PANTHER" id="PTHR43588">
    <property type="entry name" value="COBALT-PRECORRIN-8 METHYLMUTASE"/>
    <property type="match status" value="1"/>
</dbReference>
<evidence type="ECO:0000256" key="2">
    <source>
        <dbReference type="ARBA" id="ARBA00009774"/>
    </source>
</evidence>